<dbReference type="Ensembl" id="ENSBOBT00000011978.1">
    <property type="protein sequence ID" value="ENSBOBP00000011694.1"/>
    <property type="gene ID" value="ENSBOBG00000007443.1"/>
</dbReference>
<reference evidence="1" key="1">
    <citation type="submission" date="2025-08" db="UniProtKB">
        <authorList>
            <consortium name="Ensembl"/>
        </authorList>
    </citation>
    <scope>IDENTIFICATION</scope>
</reference>
<proteinExistence type="predicted"/>
<organism evidence="1 2">
    <name type="scientific">Bubo bubo</name>
    <name type="common">Eurasian eagle-owl</name>
    <name type="synonym">Strix bubo</name>
    <dbReference type="NCBI Taxonomy" id="30461"/>
    <lineage>
        <taxon>Eukaryota</taxon>
        <taxon>Metazoa</taxon>
        <taxon>Chordata</taxon>
        <taxon>Craniata</taxon>
        <taxon>Vertebrata</taxon>
        <taxon>Euteleostomi</taxon>
        <taxon>Archelosauria</taxon>
        <taxon>Archosauria</taxon>
        <taxon>Dinosauria</taxon>
        <taxon>Saurischia</taxon>
        <taxon>Theropoda</taxon>
        <taxon>Coelurosauria</taxon>
        <taxon>Aves</taxon>
        <taxon>Neognathae</taxon>
        <taxon>Neoaves</taxon>
        <taxon>Telluraves</taxon>
        <taxon>Strigiformes</taxon>
        <taxon>Strigidae</taxon>
        <taxon>Bubo</taxon>
    </lineage>
</organism>
<evidence type="ECO:0000313" key="2">
    <source>
        <dbReference type="Proteomes" id="UP000694567"/>
    </source>
</evidence>
<name>A0A8C0ICQ6_BUBBB</name>
<protein>
    <submittedName>
        <fullName evidence="1">Uncharacterized protein</fullName>
    </submittedName>
</protein>
<accession>A0A8C0ICQ6</accession>
<sequence>RSFWPRFFPIMWSLWERKKRGWEHVKCQPRPPLAGLHQNREITGKALALSPFLVPAEQGASQHPAVVAAATQPTPSFQE</sequence>
<dbReference type="AlphaFoldDB" id="A0A8C0ICQ6"/>
<dbReference type="Proteomes" id="UP000694567">
    <property type="component" value="Unplaced"/>
</dbReference>
<evidence type="ECO:0000313" key="1">
    <source>
        <dbReference type="Ensembl" id="ENSBOBP00000011694.1"/>
    </source>
</evidence>
<reference evidence="1" key="2">
    <citation type="submission" date="2025-09" db="UniProtKB">
        <authorList>
            <consortium name="Ensembl"/>
        </authorList>
    </citation>
    <scope>IDENTIFICATION</scope>
</reference>
<keyword evidence="2" id="KW-1185">Reference proteome</keyword>